<evidence type="ECO:0000313" key="3">
    <source>
        <dbReference type="Proteomes" id="UP000770661"/>
    </source>
</evidence>
<feature type="transmembrane region" description="Helical" evidence="1">
    <location>
        <begin position="387"/>
        <end position="412"/>
    </location>
</feature>
<keyword evidence="1" id="KW-0812">Transmembrane</keyword>
<dbReference type="Proteomes" id="UP000770661">
    <property type="component" value="Unassembled WGS sequence"/>
</dbReference>
<reference evidence="2" key="1">
    <citation type="submission" date="2020-07" db="EMBL/GenBank/DDBJ databases">
        <title>The High-quality genome of the commercially important snow crab, Chionoecetes opilio.</title>
        <authorList>
            <person name="Jeong J.-H."/>
            <person name="Ryu S."/>
        </authorList>
    </citation>
    <scope>NUCLEOTIDE SEQUENCE</scope>
    <source>
        <strain evidence="2">MADBK_172401_WGS</strain>
        <tissue evidence="2">Digestive gland</tissue>
    </source>
</reference>
<evidence type="ECO:0000313" key="2">
    <source>
        <dbReference type="EMBL" id="KAG0710947.1"/>
    </source>
</evidence>
<keyword evidence="1" id="KW-1133">Transmembrane helix</keyword>
<dbReference type="EMBL" id="JACEEZ010023716">
    <property type="protein sequence ID" value="KAG0710947.1"/>
    <property type="molecule type" value="Genomic_DNA"/>
</dbReference>
<dbReference type="AlphaFoldDB" id="A0A8J4XNX7"/>
<dbReference type="OrthoDB" id="6355556at2759"/>
<proteinExistence type="predicted"/>
<keyword evidence="1" id="KW-0472">Membrane</keyword>
<sequence>MVMVVMVSVVAGTVLQCGVQCSCQEEKRQYDRDFRVICNASSLEEATLTEDLMTGASNYSHVSFPRGFVSVRGGPKLALTLTLAFVLRWRELAASSLDVSGAGRVIFPKDIPPFTPDKPLKHYYAGLVLTNVTYISEIPVNIFSGKKEAGLTLNTTTIGRLPPGLLNGTTFLHHLHLFHSTVGIMEGPLREPQIRTQTGKINERVIISNSTLGLLSSQALNLKLQLDQKVILQGSSIARMDSEALQVDGGTVEMEHCTVAKMEVTALVLGKDTRFTLQDNWFAVKPGALTSVLCDGVSQDMLRNHYYVLYNATTAEHISLTPQNNEHHKIQPQVTSLTSQDVTSENSNITERQRLQAILSTVLHPSCLSHDLIPPPTTPPPTIPTELWKLAVLACAGLIAGLLVSCITLLAYQRCQRRQRKQKLTSNNTTVLMSQLHEEPIYSEPSEPPALPPFPASLCRPSDTCASLYGNQDSCGDGTKGLGCLDAGERKGTENEYMMMIRK</sequence>
<comment type="caution">
    <text evidence="2">The sequence shown here is derived from an EMBL/GenBank/DDBJ whole genome shotgun (WGS) entry which is preliminary data.</text>
</comment>
<protein>
    <submittedName>
        <fullName evidence="2">Uncharacterized protein</fullName>
    </submittedName>
</protein>
<gene>
    <name evidence="2" type="ORF">GWK47_002407</name>
</gene>
<keyword evidence="3" id="KW-1185">Reference proteome</keyword>
<accession>A0A8J4XNX7</accession>
<name>A0A8J4XNX7_CHIOP</name>
<organism evidence="2 3">
    <name type="scientific">Chionoecetes opilio</name>
    <name type="common">Atlantic snow crab</name>
    <name type="synonym">Cancer opilio</name>
    <dbReference type="NCBI Taxonomy" id="41210"/>
    <lineage>
        <taxon>Eukaryota</taxon>
        <taxon>Metazoa</taxon>
        <taxon>Ecdysozoa</taxon>
        <taxon>Arthropoda</taxon>
        <taxon>Crustacea</taxon>
        <taxon>Multicrustacea</taxon>
        <taxon>Malacostraca</taxon>
        <taxon>Eumalacostraca</taxon>
        <taxon>Eucarida</taxon>
        <taxon>Decapoda</taxon>
        <taxon>Pleocyemata</taxon>
        <taxon>Brachyura</taxon>
        <taxon>Eubrachyura</taxon>
        <taxon>Majoidea</taxon>
        <taxon>Majidae</taxon>
        <taxon>Chionoecetes</taxon>
    </lineage>
</organism>
<evidence type="ECO:0000256" key="1">
    <source>
        <dbReference type="SAM" id="Phobius"/>
    </source>
</evidence>